<organism evidence="4 5">
    <name type="scientific">Streptomyces ureilyticus</name>
    <dbReference type="NCBI Taxonomy" id="1775131"/>
    <lineage>
        <taxon>Bacteria</taxon>
        <taxon>Bacillati</taxon>
        <taxon>Actinomycetota</taxon>
        <taxon>Actinomycetes</taxon>
        <taxon>Kitasatosporales</taxon>
        <taxon>Streptomycetaceae</taxon>
        <taxon>Streptomyces</taxon>
    </lineage>
</organism>
<dbReference type="PROSITE" id="PS00061">
    <property type="entry name" value="ADH_SHORT"/>
    <property type="match status" value="1"/>
</dbReference>
<dbReference type="SUPFAM" id="SSF51735">
    <property type="entry name" value="NAD(P)-binding Rossmann-fold domains"/>
    <property type="match status" value="1"/>
</dbReference>
<dbReference type="PRINTS" id="PR00081">
    <property type="entry name" value="GDHRDH"/>
</dbReference>
<dbReference type="EMBL" id="JAAKZX010000098">
    <property type="protein sequence ID" value="NGO45653.1"/>
    <property type="molecule type" value="Genomic_DNA"/>
</dbReference>
<dbReference type="InterPro" id="IPR052178">
    <property type="entry name" value="Sec_Metab_Biosynth_SDR"/>
</dbReference>
<dbReference type="InterPro" id="IPR020904">
    <property type="entry name" value="Sc_DH/Rdtase_CS"/>
</dbReference>
<dbReference type="PRINTS" id="PR00080">
    <property type="entry name" value="SDRFAMILY"/>
</dbReference>
<dbReference type="Proteomes" id="UP001518140">
    <property type="component" value="Unassembled WGS sequence"/>
</dbReference>
<reference evidence="4 5" key="1">
    <citation type="submission" date="2020-02" db="EMBL/GenBank/DDBJ databases">
        <title>Whole-genome analyses of novel actinobacteria.</title>
        <authorList>
            <person name="Sahin N."/>
            <person name="Tokatli A."/>
        </authorList>
    </citation>
    <scope>NUCLEOTIDE SEQUENCE [LARGE SCALE GENOMIC DNA]</scope>
    <source>
        <strain evidence="4 5">YC419</strain>
    </source>
</reference>
<keyword evidence="2" id="KW-0521">NADP</keyword>
<dbReference type="Pfam" id="PF13561">
    <property type="entry name" value="adh_short_C2"/>
    <property type="match status" value="1"/>
</dbReference>
<evidence type="ECO:0000313" key="4">
    <source>
        <dbReference type="EMBL" id="NGO45653.1"/>
    </source>
</evidence>
<sequence length="262" mass="27307">MAEVDPIVAHSLFDVAGRHVLVTGGSKGIGEMISRGFHAAGAVVYVSARDPAACEALADELGDRAHALPADVSTQEGCRRLAASVGALTPRLDVLVNNAGASWGADIEEYPDEAWDKILALNLKAPFQLTVACLALLRAAATAEGPARVVNVGSVDGMHVPRWESYAYSSSKAGLHHLTRHLAKRLASDHITVNALAPGLVRTKLSRFAFDASEDELVAEVPLGRTGSADDMAGAAVFLASPAASWITGAVLPVDGGWSTLR</sequence>
<evidence type="ECO:0000256" key="2">
    <source>
        <dbReference type="ARBA" id="ARBA00022857"/>
    </source>
</evidence>
<dbReference type="InterPro" id="IPR036291">
    <property type="entry name" value="NAD(P)-bd_dom_sf"/>
</dbReference>
<dbReference type="PANTHER" id="PTHR43618:SF8">
    <property type="entry name" value="7ALPHA-HYDROXYSTEROID DEHYDROGENASE"/>
    <property type="match status" value="1"/>
</dbReference>
<keyword evidence="5" id="KW-1185">Reference proteome</keyword>
<comment type="caution">
    <text evidence="4">The sequence shown here is derived from an EMBL/GenBank/DDBJ whole genome shotgun (WGS) entry which is preliminary data.</text>
</comment>
<evidence type="ECO:0000256" key="3">
    <source>
        <dbReference type="ARBA" id="ARBA00023002"/>
    </source>
</evidence>
<dbReference type="InterPro" id="IPR002347">
    <property type="entry name" value="SDR_fam"/>
</dbReference>
<name>A0ABX0DZF3_9ACTN</name>
<accession>A0ABX0DZF3</accession>
<evidence type="ECO:0000256" key="1">
    <source>
        <dbReference type="ARBA" id="ARBA00006484"/>
    </source>
</evidence>
<dbReference type="RefSeq" id="WP_165342205.1">
    <property type="nucleotide sequence ID" value="NZ_JAAKZX010000098.1"/>
</dbReference>
<protein>
    <submittedName>
        <fullName evidence="4">SDR family oxidoreductase</fullName>
    </submittedName>
</protein>
<keyword evidence="3" id="KW-0560">Oxidoreductase</keyword>
<comment type="similarity">
    <text evidence="1">Belongs to the short-chain dehydrogenases/reductases (SDR) family.</text>
</comment>
<evidence type="ECO:0000313" key="5">
    <source>
        <dbReference type="Proteomes" id="UP001518140"/>
    </source>
</evidence>
<proteinExistence type="inferred from homology"/>
<dbReference type="PANTHER" id="PTHR43618">
    <property type="entry name" value="7-ALPHA-HYDROXYSTEROID DEHYDROGENASE"/>
    <property type="match status" value="1"/>
</dbReference>
<gene>
    <name evidence="4" type="ORF">G6048_27115</name>
</gene>
<dbReference type="Gene3D" id="3.40.50.720">
    <property type="entry name" value="NAD(P)-binding Rossmann-like Domain"/>
    <property type="match status" value="1"/>
</dbReference>